<dbReference type="PROSITE" id="PS50159">
    <property type="entry name" value="RIBOSOMAL_S13_2"/>
    <property type="match status" value="1"/>
</dbReference>
<comment type="function">
    <text evidence="7">Located at the top of the head of the 30S subunit, it contacts several helices of the 16S rRNA. In the 70S ribosome it contacts the 23S rRNA (bridge B1a) and protein L5 of the 50S subunit (bridge B1b), connecting the 2 subunits; these bridges are implicated in subunit movement. Contacts the tRNAs in the A and P-sites.</text>
</comment>
<dbReference type="Pfam" id="PF00416">
    <property type="entry name" value="Ribosomal_S13"/>
    <property type="match status" value="1"/>
</dbReference>
<evidence type="ECO:0000256" key="9">
    <source>
        <dbReference type="SAM" id="MobiDB-lite"/>
    </source>
</evidence>
<feature type="region of interest" description="Disordered" evidence="9">
    <location>
        <begin position="91"/>
        <end position="129"/>
    </location>
</feature>
<evidence type="ECO:0000256" key="3">
    <source>
        <dbReference type="ARBA" id="ARBA00022884"/>
    </source>
</evidence>
<dbReference type="NCBIfam" id="TIGR03631">
    <property type="entry name" value="uS13_bact"/>
    <property type="match status" value="1"/>
</dbReference>
<dbReference type="InterPro" id="IPR027437">
    <property type="entry name" value="Rbsml_uS13_C"/>
</dbReference>
<dbReference type="InterPro" id="IPR018269">
    <property type="entry name" value="Ribosomal_uS13_CS"/>
</dbReference>
<dbReference type="AlphaFoldDB" id="A0A0G0FP71"/>
<keyword evidence="2 7" id="KW-0699">rRNA-binding</keyword>
<dbReference type="HAMAP" id="MF_01315">
    <property type="entry name" value="Ribosomal_uS13"/>
    <property type="match status" value="1"/>
</dbReference>
<dbReference type="GO" id="GO:0006412">
    <property type="term" value="P:translation"/>
    <property type="evidence" value="ECO:0007669"/>
    <property type="project" value="UniProtKB-UniRule"/>
</dbReference>
<dbReference type="Gene3D" id="4.10.910.10">
    <property type="entry name" value="30s ribosomal protein s13, domain 2"/>
    <property type="match status" value="1"/>
</dbReference>
<dbReference type="GO" id="GO:0000049">
    <property type="term" value="F:tRNA binding"/>
    <property type="evidence" value="ECO:0007669"/>
    <property type="project" value="UniProtKB-UniRule"/>
</dbReference>
<dbReference type="PIRSF" id="PIRSF002134">
    <property type="entry name" value="Ribosomal_S13"/>
    <property type="match status" value="1"/>
</dbReference>
<dbReference type="SUPFAM" id="SSF46946">
    <property type="entry name" value="S13-like H2TH domain"/>
    <property type="match status" value="1"/>
</dbReference>
<comment type="caution">
    <text evidence="10">The sequence shown here is derived from an EMBL/GenBank/DDBJ whole genome shotgun (WGS) entry which is preliminary data.</text>
</comment>
<evidence type="ECO:0000313" key="11">
    <source>
        <dbReference type="Proteomes" id="UP000034316"/>
    </source>
</evidence>
<evidence type="ECO:0000256" key="5">
    <source>
        <dbReference type="ARBA" id="ARBA00023274"/>
    </source>
</evidence>
<comment type="subunit">
    <text evidence="7">Part of the 30S ribosomal subunit. Forms a loose heterodimer with protein S19. Forms two bridges to the 50S subunit in the 70S ribosome.</text>
</comment>
<dbReference type="GO" id="GO:0005829">
    <property type="term" value="C:cytosol"/>
    <property type="evidence" value="ECO:0007669"/>
    <property type="project" value="TreeGrafter"/>
</dbReference>
<evidence type="ECO:0000256" key="7">
    <source>
        <dbReference type="HAMAP-Rule" id="MF_01315"/>
    </source>
</evidence>
<comment type="similarity">
    <text evidence="1 7 8">Belongs to the universal ribosomal protein uS13 family.</text>
</comment>
<keyword evidence="3 7" id="KW-0694">RNA-binding</keyword>
<dbReference type="EMBL" id="LBRB01000001">
    <property type="protein sequence ID" value="KKP89230.1"/>
    <property type="molecule type" value="Genomic_DNA"/>
</dbReference>
<dbReference type="InterPro" id="IPR010979">
    <property type="entry name" value="Ribosomal_uS13-like_H2TH"/>
</dbReference>
<dbReference type="FunFam" id="1.10.8.50:FF:000001">
    <property type="entry name" value="30S ribosomal protein S13"/>
    <property type="match status" value="1"/>
</dbReference>
<dbReference type="Proteomes" id="UP000034316">
    <property type="component" value="Unassembled WGS sequence"/>
</dbReference>
<dbReference type="PANTHER" id="PTHR10871:SF1">
    <property type="entry name" value="SMALL RIBOSOMAL SUBUNIT PROTEIN US13M"/>
    <property type="match status" value="1"/>
</dbReference>
<evidence type="ECO:0000256" key="2">
    <source>
        <dbReference type="ARBA" id="ARBA00022730"/>
    </source>
</evidence>
<feature type="compositionally biased region" description="Basic residues" evidence="9">
    <location>
        <begin position="102"/>
        <end position="123"/>
    </location>
</feature>
<evidence type="ECO:0000313" key="10">
    <source>
        <dbReference type="EMBL" id="KKP89230.1"/>
    </source>
</evidence>
<dbReference type="GO" id="GO:0015935">
    <property type="term" value="C:small ribosomal subunit"/>
    <property type="evidence" value="ECO:0007669"/>
    <property type="project" value="TreeGrafter"/>
</dbReference>
<reference evidence="10 11" key="1">
    <citation type="journal article" date="2015" name="Nature">
        <title>rRNA introns, odd ribosomes, and small enigmatic genomes across a large radiation of phyla.</title>
        <authorList>
            <person name="Brown C.T."/>
            <person name="Hug L.A."/>
            <person name="Thomas B.C."/>
            <person name="Sharon I."/>
            <person name="Castelle C.J."/>
            <person name="Singh A."/>
            <person name="Wilkins M.J."/>
            <person name="Williams K.H."/>
            <person name="Banfield J.F."/>
        </authorList>
    </citation>
    <scope>NUCLEOTIDE SEQUENCE [LARGE SCALE GENOMIC DNA]</scope>
</reference>
<dbReference type="GO" id="GO:0019843">
    <property type="term" value="F:rRNA binding"/>
    <property type="evidence" value="ECO:0007669"/>
    <property type="project" value="UniProtKB-UniRule"/>
</dbReference>
<keyword evidence="4 7" id="KW-0689">Ribosomal protein</keyword>
<dbReference type="Gene3D" id="1.10.8.50">
    <property type="match status" value="1"/>
</dbReference>
<evidence type="ECO:0000256" key="4">
    <source>
        <dbReference type="ARBA" id="ARBA00022980"/>
    </source>
</evidence>
<dbReference type="InterPro" id="IPR001892">
    <property type="entry name" value="Ribosomal_uS13"/>
</dbReference>
<dbReference type="PATRIC" id="fig|1618333.3.peg.67"/>
<dbReference type="STRING" id="1618333.UR93_C0001G0062"/>
<dbReference type="GO" id="GO:0003735">
    <property type="term" value="F:structural constituent of ribosome"/>
    <property type="evidence" value="ECO:0007669"/>
    <property type="project" value="InterPro"/>
</dbReference>
<keyword evidence="7" id="KW-0820">tRNA-binding</keyword>
<evidence type="ECO:0000256" key="1">
    <source>
        <dbReference type="ARBA" id="ARBA00008080"/>
    </source>
</evidence>
<evidence type="ECO:0000256" key="6">
    <source>
        <dbReference type="ARBA" id="ARBA00035166"/>
    </source>
</evidence>
<sequence length="129" mass="14290">MTVRISGVILDSDKRVEAALPKIFGVGYKNASTILSSANINPDTRVKDLTDDDVAKIKLIIDNGYRVENDLKIDISQNIRLLKDIQSYRGSRHNKGLPVRGQRTKTNARTKRGKKVTVGSGRKKAAEKT</sequence>
<dbReference type="PANTHER" id="PTHR10871">
    <property type="entry name" value="30S RIBOSOMAL PROTEIN S13/40S RIBOSOMAL PROTEIN S18"/>
    <property type="match status" value="1"/>
</dbReference>
<proteinExistence type="inferred from homology"/>
<gene>
    <name evidence="7" type="primary">rpsM</name>
    <name evidence="10" type="ORF">UR93_C0001G0062</name>
</gene>
<organism evidence="10 11">
    <name type="scientific">Berkelbacteria bacterium GW2011_GWA2_35_9</name>
    <dbReference type="NCBI Taxonomy" id="1618333"/>
    <lineage>
        <taxon>Bacteria</taxon>
        <taxon>Candidatus Berkelbacteria</taxon>
    </lineage>
</organism>
<dbReference type="InterPro" id="IPR019980">
    <property type="entry name" value="Ribosomal_uS13_bac-type"/>
</dbReference>
<name>A0A0G0FP71_9BACT</name>
<evidence type="ECO:0000256" key="8">
    <source>
        <dbReference type="RuleBase" id="RU003830"/>
    </source>
</evidence>
<accession>A0A0G0FP71</accession>
<dbReference type="PROSITE" id="PS00646">
    <property type="entry name" value="RIBOSOMAL_S13_1"/>
    <property type="match status" value="1"/>
</dbReference>
<keyword evidence="5 7" id="KW-0687">Ribonucleoprotein</keyword>
<protein>
    <recommendedName>
        <fullName evidence="6 7">Small ribosomal subunit protein uS13</fullName>
    </recommendedName>
</protein>